<evidence type="ECO:0000256" key="4">
    <source>
        <dbReference type="ARBA" id="ARBA00022679"/>
    </source>
</evidence>
<dbReference type="Proteomes" id="UP000309340">
    <property type="component" value="Unassembled WGS sequence"/>
</dbReference>
<dbReference type="InterPro" id="IPR041698">
    <property type="entry name" value="Methyltransf_25"/>
</dbReference>
<dbReference type="GO" id="GO:0032259">
    <property type="term" value="P:methylation"/>
    <property type="evidence" value="ECO:0007669"/>
    <property type="project" value="UniProtKB-KW"/>
</dbReference>
<evidence type="ECO:0000259" key="10">
    <source>
        <dbReference type="Pfam" id="PF13649"/>
    </source>
</evidence>
<evidence type="ECO:0000256" key="7">
    <source>
        <dbReference type="ARBA" id="ARBA00047622"/>
    </source>
</evidence>
<keyword evidence="4" id="KW-0808">Transferase</keyword>
<dbReference type="PANTHER" id="PTHR44307">
    <property type="entry name" value="PHOSPHOETHANOLAMINE METHYLTRANSFERASE"/>
    <property type="match status" value="1"/>
</dbReference>
<keyword evidence="3" id="KW-0489">Methyltransferase</keyword>
<protein>
    <recommendedName>
        <fullName evidence="5">phosphoethanolamine N-methyltransferase</fullName>
        <ecNumber evidence="5">2.1.1.103</ecNumber>
    </recommendedName>
</protein>
<dbReference type="AlphaFoldDB" id="A0A4U0XB35"/>
<gene>
    <name evidence="11" type="ORF">B0A55_03799</name>
</gene>
<dbReference type="STRING" id="329884.A0A4U0XB35"/>
<dbReference type="InterPro" id="IPR029063">
    <property type="entry name" value="SAM-dependent_MTases_sf"/>
</dbReference>
<dbReference type="Gene3D" id="3.40.50.150">
    <property type="entry name" value="Vaccinia Virus protein VP39"/>
    <property type="match status" value="1"/>
</dbReference>
<evidence type="ECO:0000256" key="8">
    <source>
        <dbReference type="ARBA" id="ARBA00047841"/>
    </source>
</evidence>
<evidence type="ECO:0000313" key="11">
    <source>
        <dbReference type="EMBL" id="TKA73902.1"/>
    </source>
</evidence>
<feature type="region of interest" description="Disordered" evidence="9">
    <location>
        <begin position="225"/>
        <end position="244"/>
    </location>
</feature>
<dbReference type="EMBL" id="NAJQ01000247">
    <property type="protein sequence ID" value="TKA73902.1"/>
    <property type="molecule type" value="Genomic_DNA"/>
</dbReference>
<reference evidence="11 12" key="1">
    <citation type="submission" date="2017-03" db="EMBL/GenBank/DDBJ databases">
        <title>Genomes of endolithic fungi from Antarctica.</title>
        <authorList>
            <person name="Coleine C."/>
            <person name="Masonjones S."/>
            <person name="Stajich J.E."/>
        </authorList>
    </citation>
    <scope>NUCLEOTIDE SEQUENCE [LARGE SCALE GENOMIC DNA]</scope>
    <source>
        <strain evidence="11 12">CCFEE 5184</strain>
    </source>
</reference>
<comment type="pathway">
    <text evidence="1">Phospholipid metabolism; phosphatidylcholine biosynthesis.</text>
</comment>
<organism evidence="11 12">
    <name type="scientific">Friedmanniomyces simplex</name>
    <dbReference type="NCBI Taxonomy" id="329884"/>
    <lineage>
        <taxon>Eukaryota</taxon>
        <taxon>Fungi</taxon>
        <taxon>Dikarya</taxon>
        <taxon>Ascomycota</taxon>
        <taxon>Pezizomycotina</taxon>
        <taxon>Dothideomycetes</taxon>
        <taxon>Dothideomycetidae</taxon>
        <taxon>Mycosphaerellales</taxon>
        <taxon>Teratosphaeriaceae</taxon>
        <taxon>Friedmanniomyces</taxon>
    </lineage>
</organism>
<comment type="catalytic activity">
    <reaction evidence="8">
        <text>N-methylethanolamine phosphate + S-adenosyl-L-methionine = N,N-dimethylethanolamine phosphate + S-adenosyl-L-homocysteine + H(+)</text>
        <dbReference type="Rhea" id="RHEA:25321"/>
        <dbReference type="ChEBI" id="CHEBI:15378"/>
        <dbReference type="ChEBI" id="CHEBI:57781"/>
        <dbReference type="ChEBI" id="CHEBI:57856"/>
        <dbReference type="ChEBI" id="CHEBI:58641"/>
        <dbReference type="ChEBI" id="CHEBI:59789"/>
        <dbReference type="EC" id="2.1.1.103"/>
    </reaction>
    <physiologicalReaction direction="left-to-right" evidence="8">
        <dbReference type="Rhea" id="RHEA:25322"/>
    </physiologicalReaction>
</comment>
<evidence type="ECO:0000256" key="5">
    <source>
        <dbReference type="ARBA" id="ARBA00035674"/>
    </source>
</evidence>
<dbReference type="EC" id="2.1.1.103" evidence="5"/>
<evidence type="ECO:0000313" key="12">
    <source>
        <dbReference type="Proteomes" id="UP000309340"/>
    </source>
</evidence>
<evidence type="ECO:0000256" key="2">
    <source>
        <dbReference type="ARBA" id="ARBA00005189"/>
    </source>
</evidence>
<proteinExistence type="predicted"/>
<dbReference type="GO" id="GO:0000234">
    <property type="term" value="F:phosphoethanolamine N-methyltransferase activity"/>
    <property type="evidence" value="ECO:0007669"/>
    <property type="project" value="UniProtKB-EC"/>
</dbReference>
<dbReference type="Pfam" id="PF13649">
    <property type="entry name" value="Methyltransf_25"/>
    <property type="match status" value="1"/>
</dbReference>
<evidence type="ECO:0000256" key="1">
    <source>
        <dbReference type="ARBA" id="ARBA00004969"/>
    </source>
</evidence>
<comment type="caution">
    <text evidence="11">The sequence shown here is derived from an EMBL/GenBank/DDBJ whole genome shotgun (WGS) entry which is preliminary data.</text>
</comment>
<comment type="catalytic activity">
    <reaction evidence="6">
        <text>N,N-dimethylethanolamine phosphate + S-adenosyl-L-methionine = phosphocholine + S-adenosyl-L-homocysteine + H(+)</text>
        <dbReference type="Rhea" id="RHEA:25325"/>
        <dbReference type="ChEBI" id="CHEBI:15378"/>
        <dbReference type="ChEBI" id="CHEBI:57856"/>
        <dbReference type="ChEBI" id="CHEBI:58641"/>
        <dbReference type="ChEBI" id="CHEBI:59789"/>
        <dbReference type="ChEBI" id="CHEBI:295975"/>
        <dbReference type="EC" id="2.1.1.103"/>
    </reaction>
    <physiologicalReaction direction="left-to-right" evidence="6">
        <dbReference type="Rhea" id="RHEA:25326"/>
    </physiologicalReaction>
</comment>
<dbReference type="SUPFAM" id="SSF53335">
    <property type="entry name" value="S-adenosyl-L-methionine-dependent methyltransferases"/>
    <property type="match status" value="1"/>
</dbReference>
<keyword evidence="12" id="KW-1185">Reference proteome</keyword>
<dbReference type="PANTHER" id="PTHR44307:SF2">
    <property type="entry name" value="PHOSPHOETHANOLAMINE METHYLTRANSFERASE ISOFORM X1"/>
    <property type="match status" value="1"/>
</dbReference>
<dbReference type="CDD" id="cd02440">
    <property type="entry name" value="AdoMet_MTases"/>
    <property type="match status" value="1"/>
</dbReference>
<accession>A0A4U0XB35</accession>
<name>A0A4U0XB35_9PEZI</name>
<evidence type="ECO:0000256" key="6">
    <source>
        <dbReference type="ARBA" id="ARBA00047619"/>
    </source>
</evidence>
<evidence type="ECO:0000256" key="3">
    <source>
        <dbReference type="ARBA" id="ARBA00022603"/>
    </source>
</evidence>
<sequence length="244" mass="26957">MSTEGALFGKEVFEPLNIEYENAYKNNPYKKACVRKAISILKPGSRVLDVGCGTGVPVSSMLAEAGLKVTGIDIAPKMIEIAQSKIQGDFWVADCVQYQPQGTFDAIFIIYSQLALKYADVHAMVFRLAKSLSSGGLICVGQDAADDHVPDDDPHWDKTHTYAEDFSEPLNLPFWGKPFKTLLLTRQGQQDFLTSMGLEIVSETLDIFQPDNPACDPEHQQYVIARRPNDNPLTPPKPLPKEGV</sequence>
<dbReference type="OrthoDB" id="540004at2759"/>
<evidence type="ECO:0000256" key="9">
    <source>
        <dbReference type="SAM" id="MobiDB-lite"/>
    </source>
</evidence>
<comment type="catalytic activity">
    <reaction evidence="7">
        <text>phosphoethanolamine + S-adenosyl-L-methionine = N-methylethanolamine phosphate + S-adenosyl-L-homocysteine + H(+)</text>
        <dbReference type="Rhea" id="RHEA:20365"/>
        <dbReference type="ChEBI" id="CHEBI:15378"/>
        <dbReference type="ChEBI" id="CHEBI:57781"/>
        <dbReference type="ChEBI" id="CHEBI:57856"/>
        <dbReference type="ChEBI" id="CHEBI:58190"/>
        <dbReference type="ChEBI" id="CHEBI:59789"/>
        <dbReference type="EC" id="2.1.1.103"/>
    </reaction>
    <physiologicalReaction direction="left-to-right" evidence="7">
        <dbReference type="Rhea" id="RHEA:20366"/>
    </physiologicalReaction>
</comment>
<feature type="domain" description="Methyltransferase" evidence="10">
    <location>
        <begin position="47"/>
        <end position="136"/>
    </location>
</feature>
<comment type="pathway">
    <text evidence="2">Lipid metabolism.</text>
</comment>